<evidence type="ECO:0000313" key="3">
    <source>
        <dbReference type="RefSeq" id="XP_027351354.1"/>
    </source>
</evidence>
<dbReference type="InterPro" id="IPR005162">
    <property type="entry name" value="Retrotrans_gag_dom"/>
</dbReference>
<evidence type="ECO:0000259" key="1">
    <source>
        <dbReference type="Pfam" id="PF03732"/>
    </source>
</evidence>
<protein>
    <submittedName>
        <fullName evidence="3">Uncharacterized protein LOC113862469</fullName>
    </submittedName>
</protein>
<name>A0A8B8L9E4_ABRPR</name>
<evidence type="ECO:0000313" key="2">
    <source>
        <dbReference type="Proteomes" id="UP000694853"/>
    </source>
</evidence>
<gene>
    <name evidence="3" type="primary">LOC113862469</name>
</gene>
<sequence length="190" mass="21394">MVSTWPELTRALESQFGPSPFDCPMAELFKLQQTGSVSDYYLKLMSLANRSLGLSDEAFLNCFISGLNADIRRDVVAMTPRTLLRAIALSKLRRKKGLCYFYDEKFSFSHRCPNRQFLFLQLEEDDIEDSSSLAVSQVVHEAKIMEPDDHHLSLNALKGGVGVGTIRFLAYIDRLPMTMLIDGGSSDNFL</sequence>
<reference evidence="3" key="2">
    <citation type="submission" date="2025-08" db="UniProtKB">
        <authorList>
            <consortium name="RefSeq"/>
        </authorList>
    </citation>
    <scope>IDENTIFICATION</scope>
    <source>
        <tissue evidence="3">Young leaves</tissue>
    </source>
</reference>
<dbReference type="AlphaFoldDB" id="A0A8B8L9E4"/>
<dbReference type="RefSeq" id="XP_027351354.1">
    <property type="nucleotide sequence ID" value="XM_027495553.1"/>
</dbReference>
<dbReference type="Proteomes" id="UP000694853">
    <property type="component" value="Unplaced"/>
</dbReference>
<dbReference type="KEGG" id="aprc:113862469"/>
<accession>A0A8B8L9E4</accession>
<organism evidence="2 3">
    <name type="scientific">Abrus precatorius</name>
    <name type="common">Indian licorice</name>
    <name type="synonym">Glycine abrus</name>
    <dbReference type="NCBI Taxonomy" id="3816"/>
    <lineage>
        <taxon>Eukaryota</taxon>
        <taxon>Viridiplantae</taxon>
        <taxon>Streptophyta</taxon>
        <taxon>Embryophyta</taxon>
        <taxon>Tracheophyta</taxon>
        <taxon>Spermatophyta</taxon>
        <taxon>Magnoliopsida</taxon>
        <taxon>eudicotyledons</taxon>
        <taxon>Gunneridae</taxon>
        <taxon>Pentapetalae</taxon>
        <taxon>rosids</taxon>
        <taxon>fabids</taxon>
        <taxon>Fabales</taxon>
        <taxon>Fabaceae</taxon>
        <taxon>Papilionoideae</taxon>
        <taxon>50 kb inversion clade</taxon>
        <taxon>NPAAA clade</taxon>
        <taxon>indigoferoid/millettioid clade</taxon>
        <taxon>Abreae</taxon>
        <taxon>Abrus</taxon>
    </lineage>
</organism>
<proteinExistence type="predicted"/>
<reference evidence="2" key="1">
    <citation type="journal article" date="2019" name="Toxins">
        <title>Detection of Abrin-Like and Prepropulchellin-Like Toxin Genes and Transcripts Using Whole Genome Sequencing and Full-Length Transcript Sequencing of Abrus precatorius.</title>
        <authorList>
            <person name="Hovde B.T."/>
            <person name="Daligault H.E."/>
            <person name="Hanschen E.R."/>
            <person name="Kunde Y.A."/>
            <person name="Johnson M.B."/>
            <person name="Starkenburg S.R."/>
            <person name="Johnson S.L."/>
        </authorList>
    </citation>
    <scope>NUCLEOTIDE SEQUENCE [LARGE SCALE GENOMIC DNA]</scope>
</reference>
<dbReference type="GeneID" id="113862469"/>
<dbReference type="OrthoDB" id="1749531at2759"/>
<feature type="domain" description="Retrotransposon gag" evidence="1">
    <location>
        <begin position="3"/>
        <end position="68"/>
    </location>
</feature>
<keyword evidence="2" id="KW-1185">Reference proteome</keyword>
<dbReference type="Pfam" id="PF03732">
    <property type="entry name" value="Retrotrans_gag"/>
    <property type="match status" value="1"/>
</dbReference>